<sequence>MRNEKREARMREIEAEAYALFAAAGYDGTSMLAVAKRAKASNETLYRWYGDKTGLFESMVRANAEKVQQALRHAAEGEGAPLDVLERVAPVLLEMLLSDRAIALNKAAASDVSGTLGKALAKGGRETVLPLIEELMRSAIESGSLAKPSHGTAGALFMSLLVGDRQIRRVIGALSEPSRDEIETQARVAIAQFRLLCASATPAL</sequence>
<reference evidence="4 5" key="1">
    <citation type="submission" date="2020-08" db="EMBL/GenBank/DDBJ databases">
        <title>Genomic Encyclopedia of Type Strains, Phase IV (KMG-IV): sequencing the most valuable type-strain genomes for metagenomic binning, comparative biology and taxonomic classification.</title>
        <authorList>
            <person name="Goeker M."/>
        </authorList>
    </citation>
    <scope>NUCLEOTIDE SEQUENCE [LARGE SCALE GENOMIC DNA]</scope>
    <source>
        <strain evidence="4 5">DSM 101015</strain>
    </source>
</reference>
<dbReference type="RefSeq" id="WP_025055652.1">
    <property type="nucleotide sequence ID" value="NZ_JACIFU010000001.1"/>
</dbReference>
<proteinExistence type="predicted"/>
<dbReference type="PANTHER" id="PTHR30055">
    <property type="entry name" value="HTH-TYPE TRANSCRIPTIONAL REGULATOR RUTR"/>
    <property type="match status" value="1"/>
</dbReference>
<name>A0A7W6M4D7_9RHOB</name>
<dbReference type="Proteomes" id="UP000565745">
    <property type="component" value="Unassembled WGS sequence"/>
</dbReference>
<dbReference type="Gene3D" id="1.10.357.10">
    <property type="entry name" value="Tetracycline Repressor, domain 2"/>
    <property type="match status" value="1"/>
</dbReference>
<evidence type="ECO:0000259" key="3">
    <source>
        <dbReference type="PROSITE" id="PS50977"/>
    </source>
</evidence>
<dbReference type="InterPro" id="IPR039536">
    <property type="entry name" value="TetR_C_Proteobacteria"/>
</dbReference>
<feature type="DNA-binding region" description="H-T-H motif" evidence="2">
    <location>
        <begin position="30"/>
        <end position="49"/>
    </location>
</feature>
<evidence type="ECO:0000256" key="1">
    <source>
        <dbReference type="ARBA" id="ARBA00023125"/>
    </source>
</evidence>
<dbReference type="InterPro" id="IPR001647">
    <property type="entry name" value="HTH_TetR"/>
</dbReference>
<dbReference type="InterPro" id="IPR009057">
    <property type="entry name" value="Homeodomain-like_sf"/>
</dbReference>
<organism evidence="4 5">
    <name type="scientific">Sulfitobacter noctilucicola</name>
    <dbReference type="NCBI Taxonomy" id="1342301"/>
    <lineage>
        <taxon>Bacteria</taxon>
        <taxon>Pseudomonadati</taxon>
        <taxon>Pseudomonadota</taxon>
        <taxon>Alphaproteobacteria</taxon>
        <taxon>Rhodobacterales</taxon>
        <taxon>Roseobacteraceae</taxon>
        <taxon>Sulfitobacter</taxon>
    </lineage>
</organism>
<dbReference type="PROSITE" id="PS50977">
    <property type="entry name" value="HTH_TETR_2"/>
    <property type="match status" value="1"/>
</dbReference>
<dbReference type="Pfam" id="PF14246">
    <property type="entry name" value="TetR_C_7"/>
    <property type="match status" value="1"/>
</dbReference>
<dbReference type="EMBL" id="JACIFU010000001">
    <property type="protein sequence ID" value="MBB4172249.1"/>
    <property type="molecule type" value="Genomic_DNA"/>
</dbReference>
<gene>
    <name evidence="4" type="ORF">GGR93_000010</name>
</gene>
<dbReference type="GO" id="GO:0003700">
    <property type="term" value="F:DNA-binding transcription factor activity"/>
    <property type="evidence" value="ECO:0007669"/>
    <property type="project" value="TreeGrafter"/>
</dbReference>
<evidence type="ECO:0000256" key="2">
    <source>
        <dbReference type="PROSITE-ProRule" id="PRU00335"/>
    </source>
</evidence>
<protein>
    <submittedName>
        <fullName evidence="4">AcrR family transcriptional regulator</fullName>
    </submittedName>
</protein>
<keyword evidence="1 2" id="KW-0238">DNA-binding</keyword>
<dbReference type="Gene3D" id="1.10.10.60">
    <property type="entry name" value="Homeodomain-like"/>
    <property type="match status" value="1"/>
</dbReference>
<dbReference type="PANTHER" id="PTHR30055:SF146">
    <property type="entry name" value="HTH-TYPE TRANSCRIPTIONAL DUAL REGULATOR CECR"/>
    <property type="match status" value="1"/>
</dbReference>
<dbReference type="SUPFAM" id="SSF46689">
    <property type="entry name" value="Homeodomain-like"/>
    <property type="match status" value="1"/>
</dbReference>
<dbReference type="OrthoDB" id="7914379at2"/>
<evidence type="ECO:0000313" key="4">
    <source>
        <dbReference type="EMBL" id="MBB4172249.1"/>
    </source>
</evidence>
<dbReference type="AlphaFoldDB" id="A0A7W6M4D7"/>
<feature type="domain" description="HTH tetR-type" evidence="3">
    <location>
        <begin position="7"/>
        <end position="67"/>
    </location>
</feature>
<dbReference type="InterPro" id="IPR050109">
    <property type="entry name" value="HTH-type_TetR-like_transc_reg"/>
</dbReference>
<dbReference type="Pfam" id="PF00440">
    <property type="entry name" value="TetR_N"/>
    <property type="match status" value="1"/>
</dbReference>
<evidence type="ECO:0000313" key="5">
    <source>
        <dbReference type="Proteomes" id="UP000565745"/>
    </source>
</evidence>
<keyword evidence="5" id="KW-1185">Reference proteome</keyword>
<dbReference type="GO" id="GO:0000976">
    <property type="term" value="F:transcription cis-regulatory region binding"/>
    <property type="evidence" value="ECO:0007669"/>
    <property type="project" value="TreeGrafter"/>
</dbReference>
<accession>A0A7W6M4D7</accession>
<comment type="caution">
    <text evidence="4">The sequence shown here is derived from an EMBL/GenBank/DDBJ whole genome shotgun (WGS) entry which is preliminary data.</text>
</comment>